<sequence length="645" mass="70703">MPNTIKEFIKLVSGIGDQTEVKNLDLFNFLMAFNMERPLKFVSSVQANYLRWNDVPMRQSHRAPVLLHLNGGTRTLSFTGIESRLPRELKTRGSFIIKAGEVRVAQARTVLCPFGTELFMISIESSVGHLTFQLDPMLSIEEWHTLQEFFHYIFQVLDKVEIPPKILNATDNDDNNNRALLIQTKEPNQIMSENHECTVQLESGQPVKAMVSSSSQDISVNCLEPMVFLNQEKIEACDQSARQSAVIECSDGTIQLDPNSDQSARQSAVIESSNATIQLDPNSDQSARQSAVIESSNATIQLDPNSSSTAINENLVNEINDIVGSTCDGKNKDRTAKRRASSNNESSKQKRNNTDSGNEACLSSSEIETYRRETRSLSRTRTQNVPFGEFKAPKQQRRGGGRGRGRGRSMSLASMPESRCAENVSGLNEATASNLSQQVSADVDSVPTDPFQGISDASSVMMEHSSQQAISSEVQSVPVDSFPNNSNPENEVTKVSSMPTLETPYASPQHEFSSEVEPKLISLCDNGDSQPILKSHENLLVQLEQCEAIQAGPTPAISQYITTNYLDMNSSNQPSLSQPSLEVEHKKVGSDIESDTSLLDSAVESAVLLPLKYASASATSPAPEREGASTDGEMDPLRLEEGTFV</sequence>
<feature type="compositionally biased region" description="Polar residues" evidence="1">
    <location>
        <begin position="354"/>
        <end position="367"/>
    </location>
</feature>
<protein>
    <submittedName>
        <fullName evidence="2">Glycogen synthase</fullName>
    </submittedName>
</protein>
<keyword evidence="3" id="KW-1185">Reference proteome</keyword>
<feature type="compositionally biased region" description="Basic and acidic residues" evidence="1">
    <location>
        <begin position="635"/>
        <end position="645"/>
    </location>
</feature>
<comment type="caution">
    <text evidence="2">The sequence shown here is derived from an EMBL/GenBank/DDBJ whole genome shotgun (WGS) entry which is preliminary data.</text>
</comment>
<dbReference type="EMBL" id="JAHWGI010001418">
    <property type="protein sequence ID" value="KAK3931196.1"/>
    <property type="molecule type" value="Genomic_DNA"/>
</dbReference>
<name>A0AAE1I1K3_9NEOP</name>
<feature type="region of interest" description="Disordered" evidence="1">
    <location>
        <begin position="614"/>
        <end position="645"/>
    </location>
</feature>
<proteinExistence type="predicted"/>
<feature type="region of interest" description="Disordered" evidence="1">
    <location>
        <begin position="323"/>
        <end position="418"/>
    </location>
</feature>
<gene>
    <name evidence="2" type="ORF">KUF71_025176</name>
</gene>
<evidence type="ECO:0000256" key="1">
    <source>
        <dbReference type="SAM" id="MobiDB-lite"/>
    </source>
</evidence>
<reference evidence="2" key="1">
    <citation type="submission" date="2021-07" db="EMBL/GenBank/DDBJ databases">
        <authorList>
            <person name="Catto M.A."/>
            <person name="Jacobson A."/>
            <person name="Kennedy G."/>
            <person name="Labadie P."/>
            <person name="Hunt B.G."/>
            <person name="Srinivasan R."/>
        </authorList>
    </citation>
    <scope>NUCLEOTIDE SEQUENCE</scope>
    <source>
        <strain evidence="2">PL_HMW_Pooled</strain>
        <tissue evidence="2">Head</tissue>
    </source>
</reference>
<dbReference type="Proteomes" id="UP001219518">
    <property type="component" value="Unassembled WGS sequence"/>
</dbReference>
<evidence type="ECO:0000313" key="3">
    <source>
        <dbReference type="Proteomes" id="UP001219518"/>
    </source>
</evidence>
<evidence type="ECO:0000313" key="2">
    <source>
        <dbReference type="EMBL" id="KAK3931196.1"/>
    </source>
</evidence>
<accession>A0AAE1I1K3</accession>
<reference evidence="2" key="2">
    <citation type="journal article" date="2023" name="BMC Genomics">
        <title>Pest status, molecular evolution, and epigenetic factors derived from the genome assembly of Frankliniella fusca, a thysanopteran phytovirus vector.</title>
        <authorList>
            <person name="Catto M.A."/>
            <person name="Labadie P.E."/>
            <person name="Jacobson A.L."/>
            <person name="Kennedy G.G."/>
            <person name="Srinivasan R."/>
            <person name="Hunt B.G."/>
        </authorList>
    </citation>
    <scope>NUCLEOTIDE SEQUENCE</scope>
    <source>
        <strain evidence="2">PL_HMW_Pooled</strain>
    </source>
</reference>
<organism evidence="2 3">
    <name type="scientific">Frankliniella fusca</name>
    <dbReference type="NCBI Taxonomy" id="407009"/>
    <lineage>
        <taxon>Eukaryota</taxon>
        <taxon>Metazoa</taxon>
        <taxon>Ecdysozoa</taxon>
        <taxon>Arthropoda</taxon>
        <taxon>Hexapoda</taxon>
        <taxon>Insecta</taxon>
        <taxon>Pterygota</taxon>
        <taxon>Neoptera</taxon>
        <taxon>Paraneoptera</taxon>
        <taxon>Thysanoptera</taxon>
        <taxon>Terebrantia</taxon>
        <taxon>Thripoidea</taxon>
        <taxon>Thripidae</taxon>
        <taxon>Frankliniella</taxon>
    </lineage>
</organism>
<dbReference type="AlphaFoldDB" id="A0AAE1I1K3"/>
<feature type="compositionally biased region" description="Basic residues" evidence="1">
    <location>
        <begin position="394"/>
        <end position="407"/>
    </location>
</feature>